<dbReference type="STRING" id="1802401.A3B21_00525"/>
<dbReference type="Pfam" id="PF10412">
    <property type="entry name" value="TrwB_AAD_bind"/>
    <property type="match status" value="1"/>
</dbReference>
<dbReference type="SUPFAM" id="SSF52540">
    <property type="entry name" value="P-loop containing nucleoside triphosphate hydrolases"/>
    <property type="match status" value="1"/>
</dbReference>
<gene>
    <name evidence="3" type="ORF">A3B21_00525</name>
</gene>
<dbReference type="EMBL" id="MGEJ01000022">
    <property type="protein sequence ID" value="OGL79863.1"/>
    <property type="molecule type" value="Genomic_DNA"/>
</dbReference>
<evidence type="ECO:0000259" key="2">
    <source>
        <dbReference type="Pfam" id="PF10412"/>
    </source>
</evidence>
<comment type="caution">
    <text evidence="3">The sequence shown here is derived from an EMBL/GenBank/DDBJ whole genome shotgun (WGS) entry which is preliminary data.</text>
</comment>
<dbReference type="InterPro" id="IPR019476">
    <property type="entry name" value="T4SS_TraD_DNA-bd"/>
</dbReference>
<dbReference type="PANTHER" id="PTHR30121">
    <property type="entry name" value="UNCHARACTERIZED PROTEIN YJGR-RELATED"/>
    <property type="match status" value="1"/>
</dbReference>
<name>A0A1F7UNJ3_9BACT</name>
<feature type="region of interest" description="Disordered" evidence="1">
    <location>
        <begin position="530"/>
        <end position="615"/>
    </location>
</feature>
<dbReference type="Proteomes" id="UP000176897">
    <property type="component" value="Unassembled WGS sequence"/>
</dbReference>
<sequence>MPIAYNHNHDEEINFFAMTNFRNQQRKFGIKTDDRRRHVYMLGKTGMGKTTVLENMIVNDINAGHGVAVVDPHGDMGEKLLDYIPSNRINDIVYFNPADHEYPVAFNVLEAVNPLHKHLVAQGLMGVFKKIWPDVWSARMEHILNNCILALLDYPGSTLLGINRLLVDKNFRRRVIAKIRDPIVKAFWVDEYQAWEMKFRTEAIQPIQNKVGQFLSASIIRNIVAQVKSTINMREIMDGGKILIMNLSKGRLGEDTSRLLGGMLITKIQLAAMERVDMPESERRDFYLYVDEFQNFATESFANILSEARKYRLNLIIAHQYIGQLVTDISTKVRDAVFGNVGTMIIFRIGAEDAEFLEKEFTPRLLPEDLVNLTKYDIYLKLMIDGVTSNPFSATTMAPIAQFQANRDKIIRVSRERYAQPAALVEEKVLRWTGMGEVEEEGEGDARQGGGGLRIQGSSFGPPKTAALQTLPKSFSPTVSARVGEGNEAGLRVSSVGSRQPFLEEKEIKEIKPISLQEAMQKKPVLIKLGPRPEGARLAPHSGAAQPRPSQPQGQRPPFQRPPQQRPLQPQQPRQTFPPQRQKLGGQRPQQPEPQPSGQPTPLKLGEVVKFDDKK</sequence>
<dbReference type="PANTHER" id="PTHR30121:SF11">
    <property type="entry name" value="AAA+ ATPASE DOMAIN-CONTAINING PROTEIN"/>
    <property type="match status" value="1"/>
</dbReference>
<proteinExistence type="predicted"/>
<feature type="compositionally biased region" description="Low complexity" evidence="1">
    <location>
        <begin position="546"/>
        <end position="558"/>
    </location>
</feature>
<dbReference type="CDD" id="cd01127">
    <property type="entry name" value="TrwB_TraG_TraD_VirD4"/>
    <property type="match status" value="1"/>
</dbReference>
<evidence type="ECO:0000313" key="3">
    <source>
        <dbReference type="EMBL" id="OGL79863.1"/>
    </source>
</evidence>
<accession>A0A1F7UNJ3</accession>
<reference evidence="3 4" key="1">
    <citation type="journal article" date="2016" name="Nat. Commun.">
        <title>Thousands of microbial genomes shed light on interconnected biogeochemical processes in an aquifer system.</title>
        <authorList>
            <person name="Anantharaman K."/>
            <person name="Brown C.T."/>
            <person name="Hug L.A."/>
            <person name="Sharon I."/>
            <person name="Castelle C.J."/>
            <person name="Probst A.J."/>
            <person name="Thomas B.C."/>
            <person name="Singh A."/>
            <person name="Wilkins M.J."/>
            <person name="Karaoz U."/>
            <person name="Brodie E.L."/>
            <person name="Williams K.H."/>
            <person name="Hubbard S.S."/>
            <person name="Banfield J.F."/>
        </authorList>
    </citation>
    <scope>NUCLEOTIDE SEQUENCE [LARGE SCALE GENOMIC DNA]</scope>
</reference>
<organism evidence="3 4">
    <name type="scientific">Candidatus Uhrbacteria bacterium RIFCSPLOWO2_01_FULL_47_24</name>
    <dbReference type="NCBI Taxonomy" id="1802401"/>
    <lineage>
        <taxon>Bacteria</taxon>
        <taxon>Candidatus Uhriibacteriota</taxon>
    </lineage>
</organism>
<dbReference type="InterPro" id="IPR027417">
    <property type="entry name" value="P-loop_NTPase"/>
</dbReference>
<feature type="region of interest" description="Disordered" evidence="1">
    <location>
        <begin position="440"/>
        <end position="459"/>
    </location>
</feature>
<dbReference type="InterPro" id="IPR051162">
    <property type="entry name" value="T4SS_component"/>
</dbReference>
<evidence type="ECO:0000256" key="1">
    <source>
        <dbReference type="SAM" id="MobiDB-lite"/>
    </source>
</evidence>
<feature type="compositionally biased region" description="Low complexity" evidence="1">
    <location>
        <begin position="566"/>
        <end position="590"/>
    </location>
</feature>
<evidence type="ECO:0000313" key="4">
    <source>
        <dbReference type="Proteomes" id="UP000176897"/>
    </source>
</evidence>
<protein>
    <recommendedName>
        <fullName evidence="2">Type IV secretion system coupling protein TraD DNA-binding domain-containing protein</fullName>
    </recommendedName>
</protein>
<feature type="domain" description="Type IV secretion system coupling protein TraD DNA-binding" evidence="2">
    <location>
        <begin position="32"/>
        <end position="350"/>
    </location>
</feature>
<dbReference type="AlphaFoldDB" id="A0A1F7UNJ3"/>
<dbReference type="Gene3D" id="3.40.50.300">
    <property type="entry name" value="P-loop containing nucleotide triphosphate hydrolases"/>
    <property type="match status" value="2"/>
</dbReference>